<keyword evidence="1" id="KW-0812">Transmembrane</keyword>
<evidence type="ECO:0000313" key="2">
    <source>
        <dbReference type="EMBL" id="EFW93048.1"/>
    </source>
</evidence>
<organism evidence="2 3">
    <name type="scientific">Haladaptatus paucihalophilus DX253</name>
    <dbReference type="NCBI Taxonomy" id="797209"/>
    <lineage>
        <taxon>Archaea</taxon>
        <taxon>Methanobacteriati</taxon>
        <taxon>Methanobacteriota</taxon>
        <taxon>Stenosarchaea group</taxon>
        <taxon>Halobacteria</taxon>
        <taxon>Halobacteriales</taxon>
        <taxon>Haladaptataceae</taxon>
        <taxon>Haladaptatus</taxon>
    </lineage>
</organism>
<name>E7QPY4_HALPU</name>
<dbReference type="STRING" id="797209.GCA_000376445_00970"/>
<comment type="caution">
    <text evidence="2">The sequence shown here is derived from an EMBL/GenBank/DDBJ whole genome shotgun (WGS) entry which is preliminary data.</text>
</comment>
<evidence type="ECO:0000313" key="3">
    <source>
        <dbReference type="Proteomes" id="UP000003751"/>
    </source>
</evidence>
<dbReference type="PATRIC" id="fig|797209.4.peg.844"/>
<keyword evidence="1" id="KW-1133">Transmembrane helix</keyword>
<dbReference type="AlphaFoldDB" id="E7QPY4"/>
<proteinExistence type="predicted"/>
<accession>E7QPY4</accession>
<dbReference type="EMBL" id="AEMG01000004">
    <property type="protein sequence ID" value="EFW93048.1"/>
    <property type="molecule type" value="Genomic_DNA"/>
</dbReference>
<reference evidence="2 3" key="1">
    <citation type="journal article" date="2014" name="ISME J.">
        <title>Trehalose/2-sulfotrehalose biosynthesis and glycine-betaine uptake are widely spread mechanisms for osmoadaptation in the Halobacteriales.</title>
        <authorList>
            <person name="Youssef N.H."/>
            <person name="Savage-Ashlock K.N."/>
            <person name="McCully A.L."/>
            <person name="Luedtke B."/>
            <person name="Shaw E.I."/>
            <person name="Hoff W.D."/>
            <person name="Elshahed M.S."/>
        </authorList>
    </citation>
    <scope>NUCLEOTIDE SEQUENCE [LARGE SCALE GENOMIC DNA]</scope>
    <source>
        <strain evidence="2 3">DX253</strain>
    </source>
</reference>
<sequence>MGTGLSVLFVLLAIAGAAVTFVTPGTETAAWGFAAAMIAGVLAVAASHLYQN</sequence>
<keyword evidence="1" id="KW-0472">Membrane</keyword>
<feature type="transmembrane region" description="Helical" evidence="1">
    <location>
        <begin position="30"/>
        <end position="50"/>
    </location>
</feature>
<protein>
    <submittedName>
        <fullName evidence="2">Uncharacterized protein</fullName>
    </submittedName>
</protein>
<dbReference type="Proteomes" id="UP000003751">
    <property type="component" value="Unassembled WGS sequence"/>
</dbReference>
<dbReference type="Pfam" id="PF24369">
    <property type="entry name" value="DUF7525"/>
    <property type="match status" value="1"/>
</dbReference>
<gene>
    <name evidence="2" type="ORF">ZOD2009_04272</name>
</gene>
<evidence type="ECO:0000256" key="1">
    <source>
        <dbReference type="SAM" id="Phobius"/>
    </source>
</evidence>
<dbReference type="InterPro" id="IPR055947">
    <property type="entry name" value="DUF7525"/>
</dbReference>